<keyword evidence="7" id="KW-1185">Reference proteome</keyword>
<reference evidence="6 7" key="1">
    <citation type="submission" date="2024-03" db="EMBL/GenBank/DDBJ databases">
        <title>Actinomycetospora sp. OC33-EN07, a novel actinomycete isolated from wild orchid (Aerides multiflora).</title>
        <authorList>
            <person name="Suriyachadkun C."/>
        </authorList>
    </citation>
    <scope>NUCLEOTIDE SEQUENCE [LARGE SCALE GENOMIC DNA]</scope>
    <source>
        <strain evidence="6 7">OC33-EN07</strain>
    </source>
</reference>
<dbReference type="Proteomes" id="UP001369736">
    <property type="component" value="Unassembled WGS sequence"/>
</dbReference>
<evidence type="ECO:0000256" key="3">
    <source>
        <dbReference type="ARBA" id="ARBA00023125"/>
    </source>
</evidence>
<dbReference type="InterPro" id="IPR036388">
    <property type="entry name" value="WH-like_DNA-bd_sf"/>
</dbReference>
<dbReference type="SUPFAM" id="SSF46785">
    <property type="entry name" value="Winged helix' DNA-binding domain"/>
    <property type="match status" value="1"/>
</dbReference>
<protein>
    <submittedName>
        <fullName evidence="6">LysR family transcriptional regulator</fullName>
    </submittedName>
</protein>
<keyword evidence="4" id="KW-0804">Transcription</keyword>
<accession>A0ABU8M9X9</accession>
<name>A0ABU8M9X9_9PSEU</name>
<organism evidence="6 7">
    <name type="scientific">Actinomycetospora flava</name>
    <dbReference type="NCBI Taxonomy" id="3129232"/>
    <lineage>
        <taxon>Bacteria</taxon>
        <taxon>Bacillati</taxon>
        <taxon>Actinomycetota</taxon>
        <taxon>Actinomycetes</taxon>
        <taxon>Pseudonocardiales</taxon>
        <taxon>Pseudonocardiaceae</taxon>
        <taxon>Actinomycetospora</taxon>
    </lineage>
</organism>
<feature type="domain" description="HTH lysR-type" evidence="5">
    <location>
        <begin position="3"/>
        <end position="60"/>
    </location>
</feature>
<evidence type="ECO:0000259" key="5">
    <source>
        <dbReference type="PROSITE" id="PS50931"/>
    </source>
</evidence>
<evidence type="ECO:0000313" key="6">
    <source>
        <dbReference type="EMBL" id="MEJ2863841.1"/>
    </source>
</evidence>
<evidence type="ECO:0000256" key="4">
    <source>
        <dbReference type="ARBA" id="ARBA00023163"/>
    </source>
</evidence>
<gene>
    <name evidence="6" type="ORF">WCD58_21970</name>
</gene>
<dbReference type="PROSITE" id="PS50931">
    <property type="entry name" value="HTH_LYSR"/>
    <property type="match status" value="1"/>
</dbReference>
<sequence length="307" mass="32402">MDVTLPQLRAVVAVHEAGGFTAAAASLRVAQPSLSRTVAEVERRLGTTLFTRTTRRLETTPAGLELVAAARRVLDGLDEEMRRFSDYLAGTRGRVRVATLPSLAALLLPGVVAVFRAARPDVEVTLSDALADEVVEHVRAGRADLAVTVVSVSTHVLDDLAVRPVAEDRFCALAPPSHPLAARDRLAWRDLAGEPFIDFDPTTSIRHHVDHALVSTDTRPRRVVAARNIAAVAGLVAAGLGITAVPGLVVPLTGFAGLVAVPLDDPVVVRRMALVHGEVASPAAAAFADLLIAGRDRPALPAFASWL</sequence>
<dbReference type="PRINTS" id="PR00039">
    <property type="entry name" value="HTHLYSR"/>
</dbReference>
<dbReference type="Pfam" id="PF03466">
    <property type="entry name" value="LysR_substrate"/>
    <property type="match status" value="1"/>
</dbReference>
<dbReference type="PANTHER" id="PTHR30419:SF8">
    <property type="entry name" value="NITROGEN ASSIMILATION TRANSCRIPTIONAL ACTIVATOR-RELATED"/>
    <property type="match status" value="1"/>
</dbReference>
<dbReference type="InterPro" id="IPR000847">
    <property type="entry name" value="LysR_HTH_N"/>
</dbReference>
<keyword evidence="2" id="KW-0805">Transcription regulation</keyword>
<dbReference type="PANTHER" id="PTHR30419">
    <property type="entry name" value="HTH-TYPE TRANSCRIPTIONAL REGULATOR YBHD"/>
    <property type="match status" value="1"/>
</dbReference>
<keyword evidence="3" id="KW-0238">DNA-binding</keyword>
<dbReference type="InterPro" id="IPR005119">
    <property type="entry name" value="LysR_subst-bd"/>
</dbReference>
<evidence type="ECO:0000313" key="7">
    <source>
        <dbReference type="Proteomes" id="UP001369736"/>
    </source>
</evidence>
<evidence type="ECO:0000256" key="1">
    <source>
        <dbReference type="ARBA" id="ARBA00009437"/>
    </source>
</evidence>
<dbReference type="Gene3D" id="3.40.190.290">
    <property type="match status" value="1"/>
</dbReference>
<dbReference type="EMBL" id="JBBEGM010000009">
    <property type="protein sequence ID" value="MEJ2863841.1"/>
    <property type="molecule type" value="Genomic_DNA"/>
</dbReference>
<dbReference type="InterPro" id="IPR036390">
    <property type="entry name" value="WH_DNA-bd_sf"/>
</dbReference>
<comment type="caution">
    <text evidence="6">The sequence shown here is derived from an EMBL/GenBank/DDBJ whole genome shotgun (WGS) entry which is preliminary data.</text>
</comment>
<dbReference type="Pfam" id="PF00126">
    <property type="entry name" value="HTH_1"/>
    <property type="match status" value="1"/>
</dbReference>
<proteinExistence type="inferred from homology"/>
<dbReference type="RefSeq" id="WP_337705200.1">
    <property type="nucleotide sequence ID" value="NZ_JBBEGM010000009.1"/>
</dbReference>
<comment type="similarity">
    <text evidence="1">Belongs to the LysR transcriptional regulatory family.</text>
</comment>
<dbReference type="SUPFAM" id="SSF53850">
    <property type="entry name" value="Periplasmic binding protein-like II"/>
    <property type="match status" value="1"/>
</dbReference>
<dbReference type="Gene3D" id="1.10.10.10">
    <property type="entry name" value="Winged helix-like DNA-binding domain superfamily/Winged helix DNA-binding domain"/>
    <property type="match status" value="1"/>
</dbReference>
<dbReference type="InterPro" id="IPR050950">
    <property type="entry name" value="HTH-type_LysR_regulators"/>
</dbReference>
<evidence type="ECO:0000256" key="2">
    <source>
        <dbReference type="ARBA" id="ARBA00023015"/>
    </source>
</evidence>